<dbReference type="PANTHER" id="PTHR11439:SF467">
    <property type="entry name" value="INTEGRASE CATALYTIC DOMAIN-CONTAINING PROTEIN"/>
    <property type="match status" value="1"/>
</dbReference>
<proteinExistence type="predicted"/>
<protein>
    <recommendedName>
        <fullName evidence="1">Reverse transcriptase Ty1/copia-type domain-containing protein</fullName>
    </recommendedName>
</protein>
<dbReference type="AlphaFoldDB" id="A0A9D3W3I7"/>
<organism evidence="2 3">
    <name type="scientific">Gossypium stocksii</name>
    <dbReference type="NCBI Taxonomy" id="47602"/>
    <lineage>
        <taxon>Eukaryota</taxon>
        <taxon>Viridiplantae</taxon>
        <taxon>Streptophyta</taxon>
        <taxon>Embryophyta</taxon>
        <taxon>Tracheophyta</taxon>
        <taxon>Spermatophyta</taxon>
        <taxon>Magnoliopsida</taxon>
        <taxon>eudicotyledons</taxon>
        <taxon>Gunneridae</taxon>
        <taxon>Pentapetalae</taxon>
        <taxon>rosids</taxon>
        <taxon>malvids</taxon>
        <taxon>Malvales</taxon>
        <taxon>Malvaceae</taxon>
        <taxon>Malvoideae</taxon>
        <taxon>Gossypium</taxon>
    </lineage>
</organism>
<reference evidence="2 3" key="1">
    <citation type="journal article" date="2021" name="Plant Biotechnol. J.">
        <title>Multi-omics assisted identification of the key and species-specific regulatory components of drought-tolerant mechanisms in Gossypium stocksii.</title>
        <authorList>
            <person name="Yu D."/>
            <person name="Ke L."/>
            <person name="Zhang D."/>
            <person name="Wu Y."/>
            <person name="Sun Y."/>
            <person name="Mei J."/>
            <person name="Sun J."/>
            <person name="Sun Y."/>
        </authorList>
    </citation>
    <scope>NUCLEOTIDE SEQUENCE [LARGE SCALE GENOMIC DNA]</scope>
    <source>
        <strain evidence="3">cv. E1</strain>
        <tissue evidence="2">Leaf</tissue>
    </source>
</reference>
<name>A0A9D3W3I7_9ROSI</name>
<dbReference type="Pfam" id="PF07727">
    <property type="entry name" value="RVT_2"/>
    <property type="match status" value="1"/>
</dbReference>
<evidence type="ECO:0000313" key="2">
    <source>
        <dbReference type="EMBL" id="KAH1107170.1"/>
    </source>
</evidence>
<evidence type="ECO:0000259" key="1">
    <source>
        <dbReference type="Pfam" id="PF07727"/>
    </source>
</evidence>
<gene>
    <name evidence="2" type="ORF">J1N35_010938</name>
</gene>
<dbReference type="PANTHER" id="PTHR11439">
    <property type="entry name" value="GAG-POL-RELATED RETROTRANSPOSON"/>
    <property type="match status" value="1"/>
</dbReference>
<keyword evidence="3" id="KW-1185">Reference proteome</keyword>
<sequence>MAQRKQCLAQEFEIKDIGMLQYFLRIEVAKSKKGIFISQRKYILDLLTEKGMMECKQVKSPIESKHKLQAGIRELMDKERYQILVGRIIYLSHTEPDIAYAISLVSQFMHDPRESYMQAVFGIPHYLKSTP</sequence>
<accession>A0A9D3W3I7</accession>
<dbReference type="InterPro" id="IPR013103">
    <property type="entry name" value="RVT_2"/>
</dbReference>
<comment type="caution">
    <text evidence="2">The sequence shown here is derived from an EMBL/GenBank/DDBJ whole genome shotgun (WGS) entry which is preliminary data.</text>
</comment>
<feature type="domain" description="Reverse transcriptase Ty1/copia-type" evidence="1">
    <location>
        <begin position="4"/>
        <end position="63"/>
    </location>
</feature>
<dbReference type="OrthoDB" id="986022at2759"/>
<evidence type="ECO:0000313" key="3">
    <source>
        <dbReference type="Proteomes" id="UP000828251"/>
    </source>
</evidence>
<dbReference type="EMBL" id="JAIQCV010000004">
    <property type="protein sequence ID" value="KAH1107170.1"/>
    <property type="molecule type" value="Genomic_DNA"/>
</dbReference>
<dbReference type="Proteomes" id="UP000828251">
    <property type="component" value="Unassembled WGS sequence"/>
</dbReference>